<keyword evidence="7" id="KW-0067">ATP-binding</keyword>
<dbReference type="GO" id="GO:0016787">
    <property type="term" value="F:hydrolase activity"/>
    <property type="evidence" value="ECO:0007669"/>
    <property type="project" value="UniProtKB-KW"/>
</dbReference>
<dbReference type="InterPro" id="IPR044857">
    <property type="entry name" value="T7SS_EccB_R1"/>
</dbReference>
<organism evidence="12 13">
    <name type="scientific">Actinomadura syzygii</name>
    <dbReference type="NCBI Taxonomy" id="1427538"/>
    <lineage>
        <taxon>Bacteria</taxon>
        <taxon>Bacillati</taxon>
        <taxon>Actinomycetota</taxon>
        <taxon>Actinomycetes</taxon>
        <taxon>Streptosporangiales</taxon>
        <taxon>Thermomonosporaceae</taxon>
        <taxon>Actinomadura</taxon>
    </lineage>
</organism>
<evidence type="ECO:0000256" key="5">
    <source>
        <dbReference type="ARBA" id="ARBA00022741"/>
    </source>
</evidence>
<sequence length="456" mass="47613">MQTRKDLYQAHKLMTQRVALALLQGKPGAAESPLRRTGVGALSGLMVVVLMAAGFGVTGMLFPGGTRNLEQPGLVLIEKETGAAYSYSAQERRLIPFLNYASARLAMTNNDVQRKLVSSRSLAKYPRGPMTGIPGAPESLPDPGKLVRAPWSLCVRNTAASAQLPESLVSLVGGRDVGGHVLTDREAVLVRGGDQTWLVWRNSRLRISPDAARTLTQAPVSAIDERWLNGLQQGPDYAAPDVPGKGEKRAGPDGQPSAAGQVYKVRAIAGSAERWYVQLPDGLSGISETQAGLLISAGSSGPERLIPPTTANANIAPTSLFSRDLPEHPPALAAHDPSAPLCVVYRDTEKLSTNARFTVGGILPSGHTANPSGPDQIILPGGGAFAGTLTGPGQGPQSFSLITEQGVRHPIPTSDDAAKLGYSTGSAAPVPANLLQLFHLGPALTSSAARRSVPAG</sequence>
<evidence type="ECO:0000256" key="10">
    <source>
        <dbReference type="SAM" id="MobiDB-lite"/>
    </source>
</evidence>
<feature type="transmembrane region" description="Helical" evidence="11">
    <location>
        <begin position="40"/>
        <end position="62"/>
    </location>
</feature>
<evidence type="ECO:0000313" key="12">
    <source>
        <dbReference type="EMBL" id="TYC18455.1"/>
    </source>
</evidence>
<gene>
    <name evidence="12" type="primary">eccB</name>
    <name evidence="12" type="ORF">FXF65_01445</name>
</gene>
<evidence type="ECO:0000256" key="1">
    <source>
        <dbReference type="ARBA" id="ARBA00004162"/>
    </source>
</evidence>
<evidence type="ECO:0000256" key="3">
    <source>
        <dbReference type="ARBA" id="ARBA00022475"/>
    </source>
</evidence>
<dbReference type="InterPro" id="IPR042485">
    <property type="entry name" value="T7SS_EccB_R3"/>
</dbReference>
<dbReference type="Proteomes" id="UP000322634">
    <property type="component" value="Unassembled WGS sequence"/>
</dbReference>
<evidence type="ECO:0000256" key="9">
    <source>
        <dbReference type="ARBA" id="ARBA00023136"/>
    </source>
</evidence>
<dbReference type="NCBIfam" id="TIGR03919">
    <property type="entry name" value="T7SS_EccB"/>
    <property type="match status" value="1"/>
</dbReference>
<keyword evidence="9 11" id="KW-0472">Membrane</keyword>
<reference evidence="12 13" key="1">
    <citation type="submission" date="2019-08" db="EMBL/GenBank/DDBJ databases">
        <title>Actinomadura sp. nov. CYP1-5 isolated from mountain soil.</title>
        <authorList>
            <person name="Songsumanus A."/>
            <person name="Kuncharoen N."/>
            <person name="Kudo T."/>
            <person name="Yuki M."/>
            <person name="Igarashi Y."/>
            <person name="Tanasupawat S."/>
        </authorList>
    </citation>
    <scope>NUCLEOTIDE SEQUENCE [LARGE SCALE GENOMIC DNA]</scope>
    <source>
        <strain evidence="12 13">GKU157</strain>
    </source>
</reference>
<dbReference type="Gene3D" id="2.40.50.910">
    <property type="entry name" value="Type VII secretion system EccB, repeat 3 domain"/>
    <property type="match status" value="1"/>
</dbReference>
<dbReference type="GO" id="GO:0005524">
    <property type="term" value="F:ATP binding"/>
    <property type="evidence" value="ECO:0007669"/>
    <property type="project" value="UniProtKB-KW"/>
</dbReference>
<dbReference type="RefSeq" id="WP_148347688.1">
    <property type="nucleotide sequence ID" value="NZ_JBHSBF010000019.1"/>
</dbReference>
<dbReference type="GO" id="GO:0005576">
    <property type="term" value="C:extracellular region"/>
    <property type="evidence" value="ECO:0007669"/>
    <property type="project" value="TreeGrafter"/>
</dbReference>
<comment type="caution">
    <text evidence="12">The sequence shown here is derived from an EMBL/GenBank/DDBJ whole genome shotgun (WGS) entry which is preliminary data.</text>
</comment>
<dbReference type="PANTHER" id="PTHR40765:SF2">
    <property type="entry name" value="ESX-2 SECRETION SYSTEM ATPASE ECCB2"/>
    <property type="match status" value="1"/>
</dbReference>
<keyword evidence="13" id="KW-1185">Reference proteome</keyword>
<comment type="subcellular location">
    <subcellularLocation>
        <location evidence="1">Cell membrane</location>
        <topology evidence="1">Single-pass membrane protein</topology>
    </subcellularLocation>
</comment>
<proteinExistence type="inferred from homology"/>
<dbReference type="Pfam" id="PF05108">
    <property type="entry name" value="T7SS_ESX1_EccB"/>
    <property type="match status" value="1"/>
</dbReference>
<evidence type="ECO:0000256" key="4">
    <source>
        <dbReference type="ARBA" id="ARBA00022692"/>
    </source>
</evidence>
<evidence type="ECO:0000256" key="2">
    <source>
        <dbReference type="ARBA" id="ARBA00008149"/>
    </source>
</evidence>
<dbReference type="GO" id="GO:0005886">
    <property type="term" value="C:plasma membrane"/>
    <property type="evidence" value="ECO:0007669"/>
    <property type="project" value="UniProtKB-SubCell"/>
</dbReference>
<dbReference type="OrthoDB" id="3847604at2"/>
<name>A0A5D0ULH7_9ACTN</name>
<evidence type="ECO:0000313" key="13">
    <source>
        <dbReference type="Proteomes" id="UP000322634"/>
    </source>
</evidence>
<feature type="region of interest" description="Disordered" evidence="10">
    <location>
        <begin position="232"/>
        <end position="258"/>
    </location>
</feature>
<evidence type="ECO:0000256" key="7">
    <source>
        <dbReference type="ARBA" id="ARBA00022840"/>
    </source>
</evidence>
<comment type="similarity">
    <text evidence="2">Belongs to the EccB family.</text>
</comment>
<keyword evidence="4 11" id="KW-0812">Transmembrane</keyword>
<evidence type="ECO:0000256" key="11">
    <source>
        <dbReference type="SAM" id="Phobius"/>
    </source>
</evidence>
<keyword evidence="3" id="KW-1003">Cell membrane</keyword>
<dbReference type="AlphaFoldDB" id="A0A5D0ULH7"/>
<accession>A0A5D0ULH7</accession>
<dbReference type="Gene3D" id="3.30.2390.20">
    <property type="entry name" value="Type VII secretion system EccB, repeat 1 domain"/>
    <property type="match status" value="1"/>
</dbReference>
<evidence type="ECO:0000256" key="8">
    <source>
        <dbReference type="ARBA" id="ARBA00022989"/>
    </source>
</evidence>
<dbReference type="InterPro" id="IPR007795">
    <property type="entry name" value="T7SS_EccB"/>
</dbReference>
<dbReference type="EMBL" id="VSFF01000001">
    <property type="protein sequence ID" value="TYC18455.1"/>
    <property type="molecule type" value="Genomic_DNA"/>
</dbReference>
<keyword evidence="8 11" id="KW-1133">Transmembrane helix</keyword>
<dbReference type="PANTHER" id="PTHR40765">
    <property type="entry name" value="ESX-2 SECRETION SYSTEM ATPASE ECCB2"/>
    <property type="match status" value="1"/>
</dbReference>
<keyword evidence="5" id="KW-0547">Nucleotide-binding</keyword>
<keyword evidence="6" id="KW-0378">Hydrolase</keyword>
<protein>
    <submittedName>
        <fullName evidence="12">Type VII secretion protein EccB</fullName>
    </submittedName>
</protein>
<evidence type="ECO:0000256" key="6">
    <source>
        <dbReference type="ARBA" id="ARBA00022801"/>
    </source>
</evidence>